<dbReference type="GO" id="GO:0003824">
    <property type="term" value="F:catalytic activity"/>
    <property type="evidence" value="ECO:0007669"/>
    <property type="project" value="InterPro"/>
</dbReference>
<dbReference type="PANTHER" id="PTHR15074:SF0">
    <property type="entry name" value="METHYL-CPG-BINDING DOMAIN PROTEIN 4-LIKE PROTEIN"/>
    <property type="match status" value="1"/>
</dbReference>
<dbReference type="InterPro" id="IPR011257">
    <property type="entry name" value="DNA_glycosylase"/>
</dbReference>
<dbReference type="PANTHER" id="PTHR15074">
    <property type="entry name" value="METHYL-CPG-BINDING PROTEIN"/>
    <property type="match status" value="1"/>
</dbReference>
<keyword evidence="3" id="KW-0175">Coiled coil</keyword>
<name>S8FSP9_FOMSC</name>
<dbReference type="OrthoDB" id="2800708at2759"/>
<dbReference type="GO" id="GO:0003677">
    <property type="term" value="F:DNA binding"/>
    <property type="evidence" value="ECO:0007669"/>
    <property type="project" value="InterPro"/>
</dbReference>
<protein>
    <recommendedName>
        <fullName evidence="7">HhH-GPD domain-containing protein</fullName>
    </recommendedName>
</protein>
<feature type="coiled-coil region" evidence="3">
    <location>
        <begin position="697"/>
        <end position="731"/>
    </location>
</feature>
<dbReference type="Gene3D" id="1.10.340.30">
    <property type="entry name" value="Hypothetical protein, domain 2"/>
    <property type="match status" value="1"/>
</dbReference>
<accession>S8FSP9</accession>
<evidence type="ECO:0000256" key="1">
    <source>
        <dbReference type="ARBA" id="ARBA00004123"/>
    </source>
</evidence>
<feature type="region of interest" description="Disordered" evidence="4">
    <location>
        <begin position="346"/>
        <end position="385"/>
    </location>
</feature>
<dbReference type="GO" id="GO:0005634">
    <property type="term" value="C:nucleus"/>
    <property type="evidence" value="ECO:0007669"/>
    <property type="project" value="UniProtKB-SubCell"/>
</dbReference>
<feature type="region of interest" description="Disordered" evidence="4">
    <location>
        <begin position="445"/>
        <end position="464"/>
    </location>
</feature>
<evidence type="ECO:0000313" key="5">
    <source>
        <dbReference type="EMBL" id="EPT01200.1"/>
    </source>
</evidence>
<dbReference type="SUPFAM" id="SSF48150">
    <property type="entry name" value="DNA-glycosylase"/>
    <property type="match status" value="1"/>
</dbReference>
<dbReference type="eggNOG" id="KOG4161">
    <property type="taxonomic scope" value="Eukaryota"/>
</dbReference>
<evidence type="ECO:0000256" key="2">
    <source>
        <dbReference type="ARBA" id="ARBA00023242"/>
    </source>
</evidence>
<dbReference type="HOGENOM" id="CLU_370725_0_0_1"/>
<keyword evidence="6" id="KW-1185">Reference proteome</keyword>
<feature type="region of interest" description="Disordered" evidence="4">
    <location>
        <begin position="555"/>
        <end position="585"/>
    </location>
</feature>
<reference evidence="5 6" key="1">
    <citation type="journal article" date="2012" name="Science">
        <title>The Paleozoic origin of enzymatic lignin decomposition reconstructed from 31 fungal genomes.</title>
        <authorList>
            <person name="Floudas D."/>
            <person name="Binder M."/>
            <person name="Riley R."/>
            <person name="Barry K."/>
            <person name="Blanchette R.A."/>
            <person name="Henrissat B."/>
            <person name="Martinez A.T."/>
            <person name="Otillar R."/>
            <person name="Spatafora J.W."/>
            <person name="Yadav J.S."/>
            <person name="Aerts A."/>
            <person name="Benoit I."/>
            <person name="Boyd A."/>
            <person name="Carlson A."/>
            <person name="Copeland A."/>
            <person name="Coutinho P.M."/>
            <person name="de Vries R.P."/>
            <person name="Ferreira P."/>
            <person name="Findley K."/>
            <person name="Foster B."/>
            <person name="Gaskell J."/>
            <person name="Glotzer D."/>
            <person name="Gorecki P."/>
            <person name="Heitman J."/>
            <person name="Hesse C."/>
            <person name="Hori C."/>
            <person name="Igarashi K."/>
            <person name="Jurgens J.A."/>
            <person name="Kallen N."/>
            <person name="Kersten P."/>
            <person name="Kohler A."/>
            <person name="Kuees U."/>
            <person name="Kumar T.K.A."/>
            <person name="Kuo A."/>
            <person name="LaButti K."/>
            <person name="Larrondo L.F."/>
            <person name="Lindquist E."/>
            <person name="Ling A."/>
            <person name="Lombard V."/>
            <person name="Lucas S."/>
            <person name="Lundell T."/>
            <person name="Martin R."/>
            <person name="McLaughlin D.J."/>
            <person name="Morgenstern I."/>
            <person name="Morin E."/>
            <person name="Murat C."/>
            <person name="Nagy L.G."/>
            <person name="Nolan M."/>
            <person name="Ohm R.A."/>
            <person name="Patyshakuliyeva A."/>
            <person name="Rokas A."/>
            <person name="Ruiz-Duenas F.J."/>
            <person name="Sabat G."/>
            <person name="Salamov A."/>
            <person name="Samejima M."/>
            <person name="Schmutz J."/>
            <person name="Slot J.C."/>
            <person name="St John F."/>
            <person name="Stenlid J."/>
            <person name="Sun H."/>
            <person name="Sun S."/>
            <person name="Syed K."/>
            <person name="Tsang A."/>
            <person name="Wiebenga A."/>
            <person name="Young D."/>
            <person name="Pisabarro A."/>
            <person name="Eastwood D.C."/>
            <person name="Martin F."/>
            <person name="Cullen D."/>
            <person name="Grigoriev I.V."/>
            <person name="Hibbett D.S."/>
        </authorList>
    </citation>
    <scope>NUCLEOTIDE SEQUENCE</scope>
    <source>
        <strain evidence="6">FP-58527</strain>
    </source>
</reference>
<gene>
    <name evidence="5" type="ORF">FOMPIDRAFT_44958</name>
</gene>
<dbReference type="InParanoid" id="S8FSP9"/>
<dbReference type="STRING" id="743788.S8FSP9"/>
<evidence type="ECO:0000256" key="3">
    <source>
        <dbReference type="SAM" id="Coils"/>
    </source>
</evidence>
<feature type="coiled-coil region" evidence="3">
    <location>
        <begin position="306"/>
        <end position="344"/>
    </location>
</feature>
<feature type="compositionally biased region" description="Basic and acidic residues" evidence="4">
    <location>
        <begin position="369"/>
        <end position="380"/>
    </location>
</feature>
<feature type="non-terminal residue" evidence="5">
    <location>
        <position position="1"/>
    </location>
</feature>
<dbReference type="GO" id="GO:0006281">
    <property type="term" value="P:DNA repair"/>
    <property type="evidence" value="ECO:0007669"/>
    <property type="project" value="InterPro"/>
</dbReference>
<evidence type="ECO:0008006" key="7">
    <source>
        <dbReference type="Google" id="ProtNLM"/>
    </source>
</evidence>
<organism evidence="5 6">
    <name type="scientific">Fomitopsis schrenkii</name>
    <name type="common">Brown rot fungus</name>
    <dbReference type="NCBI Taxonomy" id="2126942"/>
    <lineage>
        <taxon>Eukaryota</taxon>
        <taxon>Fungi</taxon>
        <taxon>Dikarya</taxon>
        <taxon>Basidiomycota</taxon>
        <taxon>Agaricomycotina</taxon>
        <taxon>Agaricomycetes</taxon>
        <taxon>Polyporales</taxon>
        <taxon>Fomitopsis</taxon>
    </lineage>
</organism>
<proteinExistence type="predicted"/>
<dbReference type="Proteomes" id="UP000015241">
    <property type="component" value="Unassembled WGS sequence"/>
</dbReference>
<dbReference type="EMBL" id="KE504143">
    <property type="protein sequence ID" value="EPT01200.1"/>
    <property type="molecule type" value="Genomic_DNA"/>
</dbReference>
<evidence type="ECO:0000313" key="6">
    <source>
        <dbReference type="Proteomes" id="UP000015241"/>
    </source>
</evidence>
<dbReference type="InterPro" id="IPR045138">
    <property type="entry name" value="MeCP2/MBD4"/>
</dbReference>
<sequence>EHVANDPWKLLVAVALLNKTSGIQAIPVFFTLIEEWPDARALAKASPSAVEAHIRHLGLGKSRAARLIKLSKVYLEDPPRPELLRTSRCYVNVRARCADGENGALSITRERYPPTCISHLPGCGPYALDSFRIFCGEEDEWKAVMPTDKELVGYLQWKWAITEFRQWTPFRGPGRTIDLTYMRELNTSLSNKDNAGSCALDRSCYITQLQTELHVYAARASQLHARLLVTLDKLDTLRAKHDEEMATEKRIGDVLTRRLARFQRYIKESRSEWDDAREALSIVIEKGPPGRHPQGDSTQLYAKAVIASLREELEQERSAHAHTRAQAEADILALTARLAKREAELEEHNIHGAESRATSRLAGESQGAAEEKCHTQRGPERPPIVRPAFSHEETIQILEVTALRNRELEVEVRHLRQSVSLRLSDPHKREDPSTVDVTASAPIPNRTRVRSAPPDLHSQHTDPLVPRYGFVQGQIAPRFRGSSAGSDTLVSRGTAIHQLQQLVDIFASQLDRFSAERKLRASSKAREAQLQGELDMMRLEVARMASRESTTALLDPEATARVDAPPKAASPWSIPGTQSPQKLPNVLDDGETECSMELATPLQPTILSVRDDISDLGGAPSQPPDPCLASLPPAPDIPAAPLVDHAPVIEQPSPRVLLPSIFLSSPLRDPPLWWPHPRSPHGISDIAHPNMDAPRRMEIIERELLFARQELSAKNEELEELRGIVDQLRELVYAGESDGEQGPEEVQEALS</sequence>
<evidence type="ECO:0000256" key="4">
    <source>
        <dbReference type="SAM" id="MobiDB-lite"/>
    </source>
</evidence>
<keyword evidence="2" id="KW-0539">Nucleus</keyword>
<dbReference type="AlphaFoldDB" id="S8FSP9"/>
<comment type="subcellular location">
    <subcellularLocation>
        <location evidence="1">Nucleus</location>
    </subcellularLocation>
</comment>